<feature type="transmembrane region" description="Helical" evidence="1">
    <location>
        <begin position="21"/>
        <end position="40"/>
    </location>
</feature>
<sequence length="152" mass="17992">MALFFYRHQCIVGKKYKLISCILLLLFVVLTQHIIVSLLTEFHRSLWPELLRKVCLLLSQLIWPIQKLAKFNTTFTYSVIFKQNPEAMELLRIPNVYYFPASFMSKIPYPRTAKNVPESSDNSVIHILSFINSQRSVAIFRWPLQLYFFLFP</sequence>
<name>A0A1I7WQJ8_HETBA</name>
<keyword evidence="1" id="KW-0472">Membrane</keyword>
<organism evidence="2 3">
    <name type="scientific">Heterorhabditis bacteriophora</name>
    <name type="common">Entomopathogenic nematode worm</name>
    <dbReference type="NCBI Taxonomy" id="37862"/>
    <lineage>
        <taxon>Eukaryota</taxon>
        <taxon>Metazoa</taxon>
        <taxon>Ecdysozoa</taxon>
        <taxon>Nematoda</taxon>
        <taxon>Chromadorea</taxon>
        <taxon>Rhabditida</taxon>
        <taxon>Rhabditina</taxon>
        <taxon>Rhabditomorpha</taxon>
        <taxon>Strongyloidea</taxon>
        <taxon>Heterorhabditidae</taxon>
        <taxon>Heterorhabditis</taxon>
    </lineage>
</organism>
<reference evidence="3" key="1">
    <citation type="submission" date="2016-11" db="UniProtKB">
        <authorList>
            <consortium name="WormBaseParasite"/>
        </authorList>
    </citation>
    <scope>IDENTIFICATION</scope>
</reference>
<evidence type="ECO:0000256" key="1">
    <source>
        <dbReference type="SAM" id="Phobius"/>
    </source>
</evidence>
<keyword evidence="2" id="KW-1185">Reference proteome</keyword>
<dbReference type="WBParaSite" id="Hba_07430">
    <property type="protein sequence ID" value="Hba_07430"/>
    <property type="gene ID" value="Hba_07430"/>
</dbReference>
<accession>A0A1I7WQJ8</accession>
<dbReference type="Proteomes" id="UP000095283">
    <property type="component" value="Unplaced"/>
</dbReference>
<evidence type="ECO:0000313" key="3">
    <source>
        <dbReference type="WBParaSite" id="Hba_07430"/>
    </source>
</evidence>
<proteinExistence type="predicted"/>
<keyword evidence="1" id="KW-1133">Transmembrane helix</keyword>
<protein>
    <submittedName>
        <fullName evidence="3">Ovule protein</fullName>
    </submittedName>
</protein>
<keyword evidence="1" id="KW-0812">Transmembrane</keyword>
<dbReference type="AlphaFoldDB" id="A0A1I7WQJ8"/>
<evidence type="ECO:0000313" key="2">
    <source>
        <dbReference type="Proteomes" id="UP000095283"/>
    </source>
</evidence>